<dbReference type="VEuPathDB" id="FungiDB:SI65_01484"/>
<dbReference type="AlphaFoldDB" id="A0A1E3BSF1"/>
<comment type="caution">
    <text evidence="1">The sequence shown here is derived from an EMBL/GenBank/DDBJ whole genome shotgun (WGS) entry which is preliminary data.</text>
</comment>
<keyword evidence="2" id="KW-1185">Reference proteome</keyword>
<evidence type="ECO:0000313" key="2">
    <source>
        <dbReference type="Proteomes" id="UP000094569"/>
    </source>
</evidence>
<gene>
    <name evidence="1" type="ORF">SI65_01484</name>
</gene>
<evidence type="ECO:0000313" key="1">
    <source>
        <dbReference type="EMBL" id="ODM23894.1"/>
    </source>
</evidence>
<name>A0A1E3BSF1_ASPCR</name>
<organism evidence="1 2">
    <name type="scientific">Aspergillus cristatus</name>
    <name type="common">Chinese Fuzhuan brick tea-fermentation fungus</name>
    <name type="synonym">Eurotium cristatum</name>
    <dbReference type="NCBI Taxonomy" id="573508"/>
    <lineage>
        <taxon>Eukaryota</taxon>
        <taxon>Fungi</taxon>
        <taxon>Dikarya</taxon>
        <taxon>Ascomycota</taxon>
        <taxon>Pezizomycotina</taxon>
        <taxon>Eurotiomycetes</taxon>
        <taxon>Eurotiomycetidae</taxon>
        <taxon>Eurotiales</taxon>
        <taxon>Aspergillaceae</taxon>
        <taxon>Aspergillus</taxon>
        <taxon>Aspergillus subgen. Aspergillus</taxon>
    </lineage>
</organism>
<dbReference type="Proteomes" id="UP000094569">
    <property type="component" value="Unassembled WGS sequence"/>
</dbReference>
<protein>
    <submittedName>
        <fullName evidence="1">Uncharacterized protein</fullName>
    </submittedName>
</protein>
<reference evidence="1 2" key="1">
    <citation type="journal article" date="2016" name="BMC Genomics">
        <title>Comparative genomic and transcriptomic analyses of the Fuzhuan brick tea-fermentation fungus Aspergillus cristatus.</title>
        <authorList>
            <person name="Ge Y."/>
            <person name="Wang Y."/>
            <person name="Liu Y."/>
            <person name="Tan Y."/>
            <person name="Ren X."/>
            <person name="Zhang X."/>
            <person name="Hyde K.D."/>
            <person name="Liu Y."/>
            <person name="Liu Z."/>
        </authorList>
    </citation>
    <scope>NUCLEOTIDE SEQUENCE [LARGE SCALE GENOMIC DNA]</scope>
    <source>
        <strain evidence="1 2">GZAAS20.1005</strain>
    </source>
</reference>
<sequence>MAALAYASSCHTIGDMEETAEEFIIGCLAAEANEAVLNVVSLVKRINGRCRMP</sequence>
<accession>A0A1E3BSF1</accession>
<dbReference type="EMBL" id="JXNT01000001">
    <property type="protein sequence ID" value="ODM23894.1"/>
    <property type="molecule type" value="Genomic_DNA"/>
</dbReference>
<proteinExistence type="predicted"/>